<reference evidence="2" key="3">
    <citation type="submission" date="2021-05" db="EMBL/GenBank/DDBJ databases">
        <title>Protein family content uncovers lineage relationships and bacterial pathway maintenance mechanisms in DPANN archaea.</title>
        <authorList>
            <person name="Castelle C.J."/>
            <person name="Meheust R."/>
            <person name="Jaffe A.L."/>
            <person name="Seitz K."/>
            <person name="Gong X."/>
            <person name="Baker B.J."/>
            <person name="Banfield J.F."/>
        </authorList>
    </citation>
    <scope>NUCLEOTIDE SEQUENCE</scope>
    <source>
        <strain evidence="2">RIFCSPLOWO2_01_FULL_58_19</strain>
    </source>
</reference>
<reference evidence="1" key="1">
    <citation type="journal article" date="2020" name="bioRxiv">
        <title>A rank-normalized archaeal taxonomy based on genome phylogeny resolves widespread incomplete and uneven classifications.</title>
        <authorList>
            <person name="Rinke C."/>
            <person name="Chuvochina M."/>
            <person name="Mussig A.J."/>
            <person name="Chaumeil P.-A."/>
            <person name="Waite D.W."/>
            <person name="Whitman W.B."/>
            <person name="Parks D.H."/>
            <person name="Hugenholtz P."/>
        </authorList>
    </citation>
    <scope>NUCLEOTIDE SEQUENCE</scope>
    <source>
        <strain evidence="1">UBA10219</strain>
    </source>
</reference>
<name>A0A7J4JL27_9ARCH</name>
<comment type="caution">
    <text evidence="1">The sequence shown here is derived from an EMBL/GenBank/DDBJ whole genome shotgun (WGS) entry which is preliminary data.</text>
</comment>
<sequence>MAKPIRATPCLRGEDARRFLREMVAFDKKPISKVDKAIVARIKANEALFRSALGL</sequence>
<proteinExistence type="predicted"/>
<evidence type="ECO:0000313" key="3">
    <source>
        <dbReference type="Proteomes" id="UP000564964"/>
    </source>
</evidence>
<gene>
    <name evidence="1" type="ORF">HA252_04400</name>
    <name evidence="2" type="ORF">J4203_00175</name>
</gene>
<dbReference type="Proteomes" id="UP000564964">
    <property type="component" value="Unassembled WGS sequence"/>
</dbReference>
<dbReference type="EMBL" id="DUGH01000108">
    <property type="protein sequence ID" value="HIH16617.1"/>
    <property type="molecule type" value="Genomic_DNA"/>
</dbReference>
<organism evidence="1 3">
    <name type="scientific">Candidatus Iainarchaeum sp</name>
    <dbReference type="NCBI Taxonomy" id="3101447"/>
    <lineage>
        <taxon>Archaea</taxon>
        <taxon>Candidatus Iainarchaeota</taxon>
        <taxon>Candidatus Iainarchaeia</taxon>
        <taxon>Candidatus Iainarchaeales</taxon>
        <taxon>Candidatus Iainarchaeaceae</taxon>
        <taxon>Candidatus Iainarchaeum</taxon>
    </lineage>
</organism>
<evidence type="ECO:0000313" key="2">
    <source>
        <dbReference type="EMBL" id="MBS3062264.1"/>
    </source>
</evidence>
<protein>
    <submittedName>
        <fullName evidence="1">Uncharacterized protein</fullName>
    </submittedName>
</protein>
<dbReference type="EMBL" id="JAGVWE010000002">
    <property type="protein sequence ID" value="MBS3062264.1"/>
    <property type="molecule type" value="Genomic_DNA"/>
</dbReference>
<accession>A0A7J4JL27</accession>
<reference evidence="2" key="2">
    <citation type="submission" date="2021-03" db="EMBL/GenBank/DDBJ databases">
        <authorList>
            <person name="Jaffe A."/>
        </authorList>
    </citation>
    <scope>NUCLEOTIDE SEQUENCE</scope>
    <source>
        <strain evidence="2">RIFCSPLOWO2_01_FULL_58_19</strain>
    </source>
</reference>
<dbReference type="AlphaFoldDB" id="A0A7J4JL27"/>
<dbReference type="Proteomes" id="UP000678237">
    <property type="component" value="Unassembled WGS sequence"/>
</dbReference>
<evidence type="ECO:0000313" key="1">
    <source>
        <dbReference type="EMBL" id="HIH16617.1"/>
    </source>
</evidence>